<evidence type="ECO:0000256" key="5">
    <source>
        <dbReference type="ARBA" id="ARBA00023136"/>
    </source>
</evidence>
<organism evidence="9 10">
    <name type="scientific">Micractinium conductrix</name>
    <dbReference type="NCBI Taxonomy" id="554055"/>
    <lineage>
        <taxon>Eukaryota</taxon>
        <taxon>Viridiplantae</taxon>
        <taxon>Chlorophyta</taxon>
        <taxon>core chlorophytes</taxon>
        <taxon>Trebouxiophyceae</taxon>
        <taxon>Chlorellales</taxon>
        <taxon>Chlorellaceae</taxon>
        <taxon>Chlorella clade</taxon>
        <taxon>Micractinium</taxon>
    </lineage>
</organism>
<feature type="transmembrane region" description="Helical" evidence="6">
    <location>
        <begin position="230"/>
        <end position="250"/>
    </location>
</feature>
<dbReference type="InterPro" id="IPR039765">
    <property type="entry name" value="Yip5/YIPF1/YIPF2"/>
</dbReference>
<gene>
    <name evidence="9" type="ORF">C2E20_5291</name>
</gene>
<evidence type="ECO:0000313" key="9">
    <source>
        <dbReference type="EMBL" id="PSC71417.1"/>
    </source>
</evidence>
<dbReference type="AlphaFoldDB" id="A0A2P6VBE4"/>
<sequence length="352" mass="36811">MSNPFASSSPPPVFGEQAAYAPPAGGAWGAQEPLIGEDEDEPFTAAHLAAANQAAVPAVTPPPPPAQSSLAFTQSTAAAPASLTGRVGAPAAGSASPVPRVGSAADTALLSSSPGPSAPPPGGAAGGPAGAPQEDPSRYAFYNIKRYRGLFNVDTTDVLARLMRAVLLFFRGNFLEYCGGNPDLYGPFWVATTLIFVTAAAGNLASYIDYQRHAHAGDTHNGWYYDIDKVGGSFGIFYGYVGVVGMMLYFVLRWFKAGVPLAAVWCVYGYGLAAFIPVSMVCIVPLEAVRWALVGAATLTSGTFIMLSLRVPIHEAAGAKAAPLYIVMICVHAGLGLALKLYFFRYKEIPLK</sequence>
<dbReference type="OrthoDB" id="10256463at2759"/>
<keyword evidence="5 6" id="KW-0472">Membrane</keyword>
<proteinExistence type="inferred from homology"/>
<feature type="domain" description="Yip1" evidence="8">
    <location>
        <begin position="172"/>
        <end position="337"/>
    </location>
</feature>
<comment type="similarity">
    <text evidence="2 6">Belongs to the YIP1 family.</text>
</comment>
<evidence type="ECO:0000256" key="1">
    <source>
        <dbReference type="ARBA" id="ARBA00004141"/>
    </source>
</evidence>
<dbReference type="GO" id="GO:0000139">
    <property type="term" value="C:Golgi membrane"/>
    <property type="evidence" value="ECO:0007669"/>
    <property type="project" value="UniProtKB-SubCell"/>
</dbReference>
<dbReference type="Pfam" id="PF04893">
    <property type="entry name" value="Yip1"/>
    <property type="match status" value="1"/>
</dbReference>
<keyword evidence="3 6" id="KW-0812">Transmembrane</keyword>
<comment type="caution">
    <text evidence="9">The sequence shown here is derived from an EMBL/GenBank/DDBJ whole genome shotgun (WGS) entry which is preliminary data.</text>
</comment>
<feature type="transmembrane region" description="Helical" evidence="6">
    <location>
        <begin position="262"/>
        <end position="284"/>
    </location>
</feature>
<evidence type="ECO:0000259" key="8">
    <source>
        <dbReference type="Pfam" id="PF04893"/>
    </source>
</evidence>
<evidence type="ECO:0000256" key="4">
    <source>
        <dbReference type="ARBA" id="ARBA00022989"/>
    </source>
</evidence>
<dbReference type="PANTHER" id="PTHR12822">
    <property type="entry name" value="PROTEIN YIPF"/>
    <property type="match status" value="1"/>
</dbReference>
<evidence type="ECO:0000256" key="3">
    <source>
        <dbReference type="ARBA" id="ARBA00022692"/>
    </source>
</evidence>
<dbReference type="PANTHER" id="PTHR12822:SF2">
    <property type="entry name" value="PROTEIN YIPF"/>
    <property type="match status" value="1"/>
</dbReference>
<evidence type="ECO:0000256" key="7">
    <source>
        <dbReference type="SAM" id="MobiDB-lite"/>
    </source>
</evidence>
<evidence type="ECO:0000256" key="2">
    <source>
        <dbReference type="ARBA" id="ARBA00010596"/>
    </source>
</evidence>
<reference evidence="9 10" key="1">
    <citation type="journal article" date="2018" name="Plant J.">
        <title>Genome sequences of Chlorella sorokiniana UTEX 1602 and Micractinium conductrix SAG 241.80: implications to maltose excretion by a green alga.</title>
        <authorList>
            <person name="Arriola M.B."/>
            <person name="Velmurugan N."/>
            <person name="Zhang Y."/>
            <person name="Plunkett M.H."/>
            <person name="Hondzo H."/>
            <person name="Barney B.M."/>
        </authorList>
    </citation>
    <scope>NUCLEOTIDE SEQUENCE [LARGE SCALE GENOMIC DNA]</scope>
    <source>
        <strain evidence="9 10">SAG 241.80</strain>
    </source>
</reference>
<dbReference type="GO" id="GO:0016192">
    <property type="term" value="P:vesicle-mediated transport"/>
    <property type="evidence" value="ECO:0007669"/>
    <property type="project" value="InterPro"/>
</dbReference>
<dbReference type="InterPro" id="IPR006977">
    <property type="entry name" value="Yip1_dom"/>
</dbReference>
<dbReference type="GO" id="GO:0031267">
    <property type="term" value="F:small GTPase binding"/>
    <property type="evidence" value="ECO:0007669"/>
    <property type="project" value="InterPro"/>
</dbReference>
<dbReference type="STRING" id="554055.A0A2P6VBE4"/>
<feature type="compositionally biased region" description="Low complexity" evidence="7">
    <location>
        <begin position="15"/>
        <end position="33"/>
    </location>
</feature>
<feature type="region of interest" description="Disordered" evidence="7">
    <location>
        <begin position="1"/>
        <end position="49"/>
    </location>
</feature>
<comment type="subcellular location">
    <subcellularLocation>
        <location evidence="6">Golgi apparatus membrane</location>
        <topology evidence="6">Multi-pass membrane protein</topology>
    </subcellularLocation>
    <subcellularLocation>
        <location evidence="1">Membrane</location>
        <topology evidence="1">Multi-pass membrane protein</topology>
    </subcellularLocation>
</comment>
<keyword evidence="10" id="KW-1185">Reference proteome</keyword>
<evidence type="ECO:0000256" key="6">
    <source>
        <dbReference type="RuleBase" id="RU361264"/>
    </source>
</evidence>
<dbReference type="EMBL" id="LHPF02000015">
    <property type="protein sequence ID" value="PSC71417.1"/>
    <property type="molecule type" value="Genomic_DNA"/>
</dbReference>
<feature type="transmembrane region" description="Helical" evidence="6">
    <location>
        <begin position="291"/>
        <end position="311"/>
    </location>
</feature>
<feature type="transmembrane region" description="Helical" evidence="6">
    <location>
        <begin position="323"/>
        <end position="343"/>
    </location>
</feature>
<feature type="transmembrane region" description="Helical" evidence="6">
    <location>
        <begin position="188"/>
        <end position="210"/>
    </location>
</feature>
<protein>
    <recommendedName>
        <fullName evidence="6">Protein YIP</fullName>
    </recommendedName>
</protein>
<keyword evidence="4 6" id="KW-1133">Transmembrane helix</keyword>
<dbReference type="Proteomes" id="UP000239649">
    <property type="component" value="Unassembled WGS sequence"/>
</dbReference>
<feature type="region of interest" description="Disordered" evidence="7">
    <location>
        <begin position="106"/>
        <end position="132"/>
    </location>
</feature>
<name>A0A2P6VBE4_9CHLO</name>
<evidence type="ECO:0000313" key="10">
    <source>
        <dbReference type="Proteomes" id="UP000239649"/>
    </source>
</evidence>
<accession>A0A2P6VBE4</accession>